<proteinExistence type="predicted"/>
<comment type="caution">
    <text evidence="2">The sequence shown here is derived from an EMBL/GenBank/DDBJ whole genome shotgun (WGS) entry which is preliminary data.</text>
</comment>
<dbReference type="AlphaFoldDB" id="A0A9P1D1W4"/>
<evidence type="ECO:0000313" key="3">
    <source>
        <dbReference type="EMBL" id="CAL4789445.1"/>
    </source>
</evidence>
<feature type="region of interest" description="Disordered" evidence="1">
    <location>
        <begin position="1"/>
        <end position="57"/>
    </location>
</feature>
<dbReference type="EMBL" id="CAMXCT030003047">
    <property type="protein sequence ID" value="CAL4789445.1"/>
    <property type="molecule type" value="Genomic_DNA"/>
</dbReference>
<feature type="non-terminal residue" evidence="2">
    <location>
        <position position="314"/>
    </location>
</feature>
<gene>
    <name evidence="2" type="ORF">C1SCF055_LOCUS28105</name>
</gene>
<name>A0A9P1D1W4_9DINO</name>
<dbReference type="Proteomes" id="UP001152797">
    <property type="component" value="Unassembled WGS sequence"/>
</dbReference>
<sequence length="314" mass="32072">MAAEEGRARSRSRAREPDESEAPAVPEEIPSAPEGAPAVPEEIPSAPEGAPAMPEEALGMPERAPDEMTDVPPPASGGTEILELAQKLSESATKIGKVIEDLGLVFDEFNNGRLELQKGFQELSTQIKGTNHCITTMTAGVAFQAGEVTKLLKAFDRWSNTSRWAMAGSQTIETNIKGVQGEIEKQAERLGASMNGSLETLGGHIQELVNLLKEQPWGPAFPPAAPGSAPEGVTETGTPLTPGVVGFPTVGAPVAGGPGVPGVSGAYGAAGMANTGESMMGPPGHVPATPPAPSVPPAPAVPPVPAVPPRAADS</sequence>
<organism evidence="2">
    <name type="scientific">Cladocopium goreaui</name>
    <dbReference type="NCBI Taxonomy" id="2562237"/>
    <lineage>
        <taxon>Eukaryota</taxon>
        <taxon>Sar</taxon>
        <taxon>Alveolata</taxon>
        <taxon>Dinophyceae</taxon>
        <taxon>Suessiales</taxon>
        <taxon>Symbiodiniaceae</taxon>
        <taxon>Cladocopium</taxon>
    </lineage>
</organism>
<keyword evidence="4" id="KW-1185">Reference proteome</keyword>
<feature type="compositionally biased region" description="Basic and acidic residues" evidence="1">
    <location>
        <begin position="1"/>
        <end position="17"/>
    </location>
</feature>
<evidence type="ECO:0000313" key="4">
    <source>
        <dbReference type="Proteomes" id="UP001152797"/>
    </source>
</evidence>
<evidence type="ECO:0000256" key="1">
    <source>
        <dbReference type="SAM" id="MobiDB-lite"/>
    </source>
</evidence>
<evidence type="ECO:0000313" key="2">
    <source>
        <dbReference type="EMBL" id="CAI4002133.1"/>
    </source>
</evidence>
<dbReference type="EMBL" id="CAMXCT020003047">
    <property type="protein sequence ID" value="CAL1155508.1"/>
    <property type="molecule type" value="Genomic_DNA"/>
</dbReference>
<accession>A0A9P1D1W4</accession>
<dbReference type="Gene3D" id="1.10.287.950">
    <property type="entry name" value="Methyl-accepting chemotaxis protein"/>
    <property type="match status" value="1"/>
</dbReference>
<reference evidence="2" key="1">
    <citation type="submission" date="2022-10" db="EMBL/GenBank/DDBJ databases">
        <authorList>
            <person name="Chen Y."/>
            <person name="Dougan E. K."/>
            <person name="Chan C."/>
            <person name="Rhodes N."/>
            <person name="Thang M."/>
        </authorList>
    </citation>
    <scope>NUCLEOTIDE SEQUENCE</scope>
</reference>
<protein>
    <submittedName>
        <fullName evidence="3">DUF4347 domain-containing protein</fullName>
    </submittedName>
</protein>
<reference evidence="3 4" key="2">
    <citation type="submission" date="2024-05" db="EMBL/GenBank/DDBJ databases">
        <authorList>
            <person name="Chen Y."/>
            <person name="Shah S."/>
            <person name="Dougan E. K."/>
            <person name="Thang M."/>
            <person name="Chan C."/>
        </authorList>
    </citation>
    <scope>NUCLEOTIDE SEQUENCE [LARGE SCALE GENOMIC DNA]</scope>
</reference>
<feature type="compositionally biased region" description="Pro residues" evidence="1">
    <location>
        <begin position="284"/>
        <end position="308"/>
    </location>
</feature>
<feature type="compositionally biased region" description="Low complexity" evidence="1">
    <location>
        <begin position="44"/>
        <end position="57"/>
    </location>
</feature>
<dbReference type="EMBL" id="CAMXCT010003047">
    <property type="protein sequence ID" value="CAI4002133.1"/>
    <property type="molecule type" value="Genomic_DNA"/>
</dbReference>
<feature type="region of interest" description="Disordered" evidence="1">
    <location>
        <begin position="276"/>
        <end position="314"/>
    </location>
</feature>